<feature type="transmembrane region" description="Helical" evidence="5">
    <location>
        <begin position="67"/>
        <end position="88"/>
    </location>
</feature>
<comment type="caution">
    <text evidence="7">The sequence shown here is derived from an EMBL/GenBank/DDBJ whole genome shotgun (WGS) entry which is preliminary data.</text>
</comment>
<dbReference type="AlphaFoldDB" id="A0A2H0X7D7"/>
<evidence type="ECO:0000256" key="5">
    <source>
        <dbReference type="SAM" id="Phobius"/>
    </source>
</evidence>
<dbReference type="PANTHER" id="PTHR37422">
    <property type="entry name" value="TEICHURONIC ACID BIOSYNTHESIS PROTEIN TUAE"/>
    <property type="match status" value="1"/>
</dbReference>
<evidence type="ECO:0000259" key="6">
    <source>
        <dbReference type="Pfam" id="PF04932"/>
    </source>
</evidence>
<reference evidence="8" key="1">
    <citation type="submission" date="2017-09" db="EMBL/GenBank/DDBJ databases">
        <title>Depth-based differentiation of microbial function through sediment-hosted aquifers and enrichment of novel symbionts in the deep terrestrial subsurface.</title>
        <authorList>
            <person name="Probst A.J."/>
            <person name="Ladd B."/>
            <person name="Jarett J.K."/>
            <person name="Geller-Mcgrath D.E."/>
            <person name="Sieber C.M.K."/>
            <person name="Emerson J.B."/>
            <person name="Anantharaman K."/>
            <person name="Thomas B.C."/>
            <person name="Malmstrom R."/>
            <person name="Stieglmeier M."/>
            <person name="Klingl A."/>
            <person name="Woyke T."/>
            <person name="Ryan C.M."/>
            <person name="Banfield J.F."/>
        </authorList>
    </citation>
    <scope>NUCLEOTIDE SEQUENCE [LARGE SCALE GENOMIC DNA]</scope>
</reference>
<proteinExistence type="predicted"/>
<feature type="transmembrane region" description="Helical" evidence="5">
    <location>
        <begin position="391"/>
        <end position="419"/>
    </location>
</feature>
<evidence type="ECO:0000313" key="7">
    <source>
        <dbReference type="EMBL" id="PIS20847.1"/>
    </source>
</evidence>
<feature type="transmembrane region" description="Helical" evidence="5">
    <location>
        <begin position="313"/>
        <end position="330"/>
    </location>
</feature>
<evidence type="ECO:0000256" key="1">
    <source>
        <dbReference type="ARBA" id="ARBA00004141"/>
    </source>
</evidence>
<evidence type="ECO:0000256" key="3">
    <source>
        <dbReference type="ARBA" id="ARBA00022989"/>
    </source>
</evidence>
<name>A0A2H0X7D7_UNCKA</name>
<gene>
    <name evidence="7" type="ORF">COT52_01665</name>
</gene>
<dbReference type="PANTHER" id="PTHR37422:SF13">
    <property type="entry name" value="LIPOPOLYSACCHARIDE BIOSYNTHESIS PROTEIN PA4999-RELATED"/>
    <property type="match status" value="1"/>
</dbReference>
<organism evidence="7 8">
    <name type="scientific">candidate division WWE3 bacterium CG08_land_8_20_14_0_20_43_13</name>
    <dbReference type="NCBI Taxonomy" id="1975087"/>
    <lineage>
        <taxon>Bacteria</taxon>
        <taxon>Katanobacteria</taxon>
    </lineage>
</organism>
<feature type="transmembrane region" description="Helical" evidence="5">
    <location>
        <begin position="360"/>
        <end position="379"/>
    </location>
</feature>
<dbReference type="EMBL" id="PEYW01000025">
    <property type="protein sequence ID" value="PIS20847.1"/>
    <property type="molecule type" value="Genomic_DNA"/>
</dbReference>
<dbReference type="Pfam" id="PF04932">
    <property type="entry name" value="Wzy_C"/>
    <property type="match status" value="1"/>
</dbReference>
<feature type="transmembrane region" description="Helical" evidence="5">
    <location>
        <begin position="206"/>
        <end position="234"/>
    </location>
</feature>
<feature type="transmembrane region" description="Helical" evidence="5">
    <location>
        <begin position="176"/>
        <end position="194"/>
    </location>
</feature>
<keyword evidence="2 5" id="KW-0812">Transmembrane</keyword>
<dbReference type="InterPro" id="IPR007016">
    <property type="entry name" value="O-antigen_ligase-rel_domated"/>
</dbReference>
<feature type="domain" description="O-antigen ligase-related" evidence="6">
    <location>
        <begin position="206"/>
        <end position="368"/>
    </location>
</feature>
<accession>A0A2H0X7D7</accession>
<feature type="transmembrane region" description="Helical" evidence="5">
    <location>
        <begin position="12"/>
        <end position="33"/>
    </location>
</feature>
<feature type="transmembrane region" description="Helical" evidence="5">
    <location>
        <begin position="246"/>
        <end position="264"/>
    </location>
</feature>
<dbReference type="InterPro" id="IPR051533">
    <property type="entry name" value="WaaL-like"/>
</dbReference>
<sequence>MTNKFAMSIERFLVLGVFVIIPLLVTPFTSELFEFPKNAWLQISAILIGAFLLWRKRDKKEFWRKSSLWRAVILLFFMSLITSLAVSIDIRTSWFGYYGRFFGGAGSYLALFVVILALEQQLKETDIWLNTVIKGIMLSGAMVSLWAVLEHFGVDQNFWVQDVHSRVFSTLGQPNWLAAFLVTITPLCISCVITKKEKALYTSLSLLFYSALWFTSSLSGLVGLAGAMVVWLAIISRQTLIKNFSWLVILGAGAIIVSCLNPGLMGQRLQRQFRGSITIHAQETDTLPGGDSWEIRKYLWKGTWRLITSQPKIFFLGTGPATFAYSFLPFRPIELNKTSEWDFVYNKAHNEYLNIWAEQGLLGVICLVMAVIVAIWLTLKIPKPKRTMAAGLLAGWLGLQITNTTGFLVVSTAVLFWSYPLLIQTYGKKE</sequence>
<evidence type="ECO:0000256" key="4">
    <source>
        <dbReference type="ARBA" id="ARBA00023136"/>
    </source>
</evidence>
<protein>
    <recommendedName>
        <fullName evidence="6">O-antigen ligase-related domain-containing protein</fullName>
    </recommendedName>
</protein>
<dbReference type="GO" id="GO:0016020">
    <property type="term" value="C:membrane"/>
    <property type="evidence" value="ECO:0007669"/>
    <property type="project" value="UniProtKB-SubCell"/>
</dbReference>
<evidence type="ECO:0000313" key="8">
    <source>
        <dbReference type="Proteomes" id="UP000231414"/>
    </source>
</evidence>
<keyword evidence="4 5" id="KW-0472">Membrane</keyword>
<feature type="transmembrane region" description="Helical" evidence="5">
    <location>
        <begin position="94"/>
        <end position="118"/>
    </location>
</feature>
<comment type="subcellular location">
    <subcellularLocation>
        <location evidence="1">Membrane</location>
        <topology evidence="1">Multi-pass membrane protein</topology>
    </subcellularLocation>
</comment>
<keyword evidence="3 5" id="KW-1133">Transmembrane helix</keyword>
<evidence type="ECO:0000256" key="2">
    <source>
        <dbReference type="ARBA" id="ARBA00022692"/>
    </source>
</evidence>
<dbReference type="Proteomes" id="UP000231414">
    <property type="component" value="Unassembled WGS sequence"/>
</dbReference>
<feature type="transmembrane region" description="Helical" evidence="5">
    <location>
        <begin position="127"/>
        <end position="149"/>
    </location>
</feature>
<feature type="transmembrane region" description="Helical" evidence="5">
    <location>
        <begin position="39"/>
        <end position="55"/>
    </location>
</feature>